<protein>
    <submittedName>
        <fullName evidence="1">PIG-L family deacetylase</fullName>
    </submittedName>
</protein>
<dbReference type="AlphaFoldDB" id="A0A5F2B0X1"/>
<reference evidence="1 2" key="1">
    <citation type="journal article" date="2019" name="PLoS Negl. Trop. Dis.">
        <title>Revisiting the worldwide diversity of Leptospira species in the environment.</title>
        <authorList>
            <person name="Vincent A.T."/>
            <person name="Schiettekatte O."/>
            <person name="Bourhy P."/>
            <person name="Veyrier F.J."/>
            <person name="Picardeau M."/>
        </authorList>
    </citation>
    <scope>NUCLEOTIDE SEQUENCE [LARGE SCALE GENOMIC DNA]</scope>
    <source>
        <strain evidence="1 2">201702444</strain>
    </source>
</reference>
<dbReference type="InterPro" id="IPR003737">
    <property type="entry name" value="GlcNAc_PI_deacetylase-related"/>
</dbReference>
<dbReference type="PANTHER" id="PTHR12993">
    <property type="entry name" value="N-ACETYLGLUCOSAMINYL-PHOSPHATIDYLINOSITOL DE-N-ACETYLASE-RELATED"/>
    <property type="match status" value="1"/>
</dbReference>
<accession>A0A5F2B0X1</accession>
<dbReference type="Gene3D" id="3.40.50.10320">
    <property type="entry name" value="LmbE-like"/>
    <property type="match status" value="1"/>
</dbReference>
<dbReference type="PANTHER" id="PTHR12993:SF11">
    <property type="entry name" value="N-ACETYLGLUCOSAMINYL-PHOSPHATIDYLINOSITOL DE-N-ACETYLASE"/>
    <property type="match status" value="1"/>
</dbReference>
<dbReference type="Pfam" id="PF02585">
    <property type="entry name" value="PIG-L"/>
    <property type="match status" value="1"/>
</dbReference>
<evidence type="ECO:0000313" key="2">
    <source>
        <dbReference type="Proteomes" id="UP000298429"/>
    </source>
</evidence>
<evidence type="ECO:0000313" key="1">
    <source>
        <dbReference type="EMBL" id="TGL98100.1"/>
    </source>
</evidence>
<comment type="caution">
    <text evidence="1">The sequence shown here is derived from an EMBL/GenBank/DDBJ whole genome shotgun (WGS) entry which is preliminary data.</text>
</comment>
<name>A0A5F2B0X1_9LEPT</name>
<dbReference type="EMBL" id="RQGN01000071">
    <property type="protein sequence ID" value="TGL98100.1"/>
    <property type="molecule type" value="Genomic_DNA"/>
</dbReference>
<organism evidence="1 2">
    <name type="scientific">Leptospira barantonii</name>
    <dbReference type="NCBI Taxonomy" id="2023184"/>
    <lineage>
        <taxon>Bacteria</taxon>
        <taxon>Pseudomonadati</taxon>
        <taxon>Spirochaetota</taxon>
        <taxon>Spirochaetia</taxon>
        <taxon>Leptospirales</taxon>
        <taxon>Leptospiraceae</taxon>
        <taxon>Leptospira</taxon>
    </lineage>
</organism>
<sequence length="230" mass="26590">MRKILIIAAHPDDDILGCGAFIYKHGNDCEFRIVFIAEGSTCRFTSDEIRSPEALKQIEIRSASAKKSLEVLGVNDYKFYDLPCGRLDQVPIIDINKIIENEIKTFKPETVMIHSETDVNNDHRIVARSLAMAARPVWSDCDVNILSFEVLSTTEWNLTNPFVPNLFEEISEECLKKKWEALECYYTEIKEFPYPRSYTGLETLARYRGMQSGFKLAEAFKIIRWKNKFQ</sequence>
<dbReference type="SUPFAM" id="SSF102588">
    <property type="entry name" value="LmbE-like"/>
    <property type="match status" value="1"/>
</dbReference>
<dbReference type="Proteomes" id="UP000298429">
    <property type="component" value="Unassembled WGS sequence"/>
</dbReference>
<dbReference type="InterPro" id="IPR024078">
    <property type="entry name" value="LmbE-like_dom_sf"/>
</dbReference>
<dbReference type="GO" id="GO:0016811">
    <property type="term" value="F:hydrolase activity, acting on carbon-nitrogen (but not peptide) bonds, in linear amides"/>
    <property type="evidence" value="ECO:0007669"/>
    <property type="project" value="TreeGrafter"/>
</dbReference>
<gene>
    <name evidence="1" type="ORF">EHQ76_13800</name>
</gene>
<dbReference type="RefSeq" id="WP_135671448.1">
    <property type="nucleotide sequence ID" value="NZ_RQGN01000071.1"/>
</dbReference>
<proteinExistence type="predicted"/>
<dbReference type="OrthoDB" id="9815144at2"/>